<evidence type="ECO:0000256" key="2">
    <source>
        <dbReference type="ARBA" id="ARBA00010524"/>
    </source>
</evidence>
<protein>
    <recommendedName>
        <fullName evidence="12">Tafazzin family protein</fullName>
    </recommendedName>
</protein>
<organism evidence="14 15">
    <name type="scientific">Andalucia godoyi</name>
    <name type="common">Flagellate</name>
    <dbReference type="NCBI Taxonomy" id="505711"/>
    <lineage>
        <taxon>Eukaryota</taxon>
        <taxon>Discoba</taxon>
        <taxon>Jakobida</taxon>
        <taxon>Andalucina</taxon>
        <taxon>Andaluciidae</taxon>
        <taxon>Andalucia</taxon>
    </lineage>
</organism>
<evidence type="ECO:0000256" key="12">
    <source>
        <dbReference type="RuleBase" id="RU365062"/>
    </source>
</evidence>
<dbReference type="PANTHER" id="PTHR12497">
    <property type="entry name" value="TAZ PROTEIN TAFAZZIN"/>
    <property type="match status" value="1"/>
</dbReference>
<reference evidence="14" key="1">
    <citation type="submission" date="2019-09" db="EMBL/GenBank/DDBJ databases">
        <title>The Mitochondrial Proteome of the Jakobid, Andalucia godoyi, a Protist With the Most Gene-Rich and Bacteria-Like Mitochondrial Genome.</title>
        <authorList>
            <person name="Gray M.W."/>
            <person name="Burger G."/>
            <person name="Derelle R."/>
            <person name="Klimes V."/>
            <person name="Leger M."/>
            <person name="Sarrasin M."/>
            <person name="Vlcek C."/>
            <person name="Roger A.J."/>
            <person name="Elias M."/>
            <person name="Lang B.F."/>
        </authorList>
    </citation>
    <scope>NUCLEOTIDE SEQUENCE</scope>
    <source>
        <strain evidence="14">And28</strain>
    </source>
</reference>
<dbReference type="SUPFAM" id="SSF69593">
    <property type="entry name" value="Glycerol-3-phosphate (1)-acyltransferase"/>
    <property type="match status" value="1"/>
</dbReference>
<dbReference type="OrthoDB" id="193467at2759"/>
<comment type="subcellular location">
    <subcellularLocation>
        <location evidence="1">Mitochondrion inner membrane</location>
        <topology evidence="1">Peripheral membrane protein</topology>
        <orientation evidence="1">Intermembrane side</orientation>
    </subcellularLocation>
    <subcellularLocation>
        <location evidence="10">Mitochondrion outer membrane</location>
        <topology evidence="10">Peripheral membrane protein</topology>
        <orientation evidence="10">Intermembrane side</orientation>
    </subcellularLocation>
</comment>
<evidence type="ECO:0000256" key="6">
    <source>
        <dbReference type="ARBA" id="ARBA00023098"/>
    </source>
</evidence>
<comment type="caution">
    <text evidence="14">The sequence shown here is derived from an EMBL/GenBank/DDBJ whole genome shotgun (WGS) entry which is preliminary data.</text>
</comment>
<dbReference type="GO" id="GO:0005743">
    <property type="term" value="C:mitochondrial inner membrane"/>
    <property type="evidence" value="ECO:0007669"/>
    <property type="project" value="UniProtKB-SubCell"/>
</dbReference>
<dbReference type="GO" id="GO:0005741">
    <property type="term" value="C:mitochondrial outer membrane"/>
    <property type="evidence" value="ECO:0007669"/>
    <property type="project" value="UniProtKB-SubCell"/>
</dbReference>
<dbReference type="GO" id="GO:0008374">
    <property type="term" value="F:O-acyltransferase activity"/>
    <property type="evidence" value="ECO:0007669"/>
    <property type="project" value="TreeGrafter"/>
</dbReference>
<evidence type="ECO:0000259" key="13">
    <source>
        <dbReference type="SMART" id="SM00563"/>
    </source>
</evidence>
<dbReference type="PANTHER" id="PTHR12497:SF0">
    <property type="entry name" value="TAFAZZIN"/>
    <property type="match status" value="1"/>
</dbReference>
<dbReference type="AlphaFoldDB" id="A0A8K0F4A0"/>
<dbReference type="InterPro" id="IPR000872">
    <property type="entry name" value="Tafazzin"/>
</dbReference>
<keyword evidence="4" id="KW-1000">Mitochondrion outer membrane</keyword>
<comment type="catalytic activity">
    <reaction evidence="11">
        <text>1'-[1,2-diacyl-sn-glycero-3-phospho],3'-[1-acyl-sn-glycero-3-phospho]-glycerol + a 1,2-diacyl-sn-glycero-3-phosphocholine = a cardiolipin + a 1-acyl-sn-glycero-3-phosphocholine</text>
        <dbReference type="Rhea" id="RHEA:33731"/>
        <dbReference type="ChEBI" id="CHEBI:57643"/>
        <dbReference type="ChEBI" id="CHEBI:58168"/>
        <dbReference type="ChEBI" id="CHEBI:62237"/>
        <dbReference type="ChEBI" id="CHEBI:64743"/>
    </reaction>
    <physiologicalReaction direction="left-to-right" evidence="11">
        <dbReference type="Rhea" id="RHEA:33732"/>
    </physiologicalReaction>
    <physiologicalReaction direction="right-to-left" evidence="11">
        <dbReference type="Rhea" id="RHEA:33733"/>
    </physiologicalReaction>
</comment>
<evidence type="ECO:0000256" key="10">
    <source>
        <dbReference type="ARBA" id="ARBA00024323"/>
    </source>
</evidence>
<evidence type="ECO:0000256" key="3">
    <source>
        <dbReference type="ARBA" id="ARBA00022679"/>
    </source>
</evidence>
<evidence type="ECO:0000256" key="9">
    <source>
        <dbReference type="ARBA" id="ARBA00023315"/>
    </source>
</evidence>
<keyword evidence="6" id="KW-0443">Lipid metabolism</keyword>
<feature type="domain" description="Phospholipid/glycerol acyltransferase" evidence="13">
    <location>
        <begin position="121"/>
        <end position="248"/>
    </location>
</feature>
<accession>A0A8K0F4A0</accession>
<evidence type="ECO:0000256" key="5">
    <source>
        <dbReference type="ARBA" id="ARBA00022792"/>
    </source>
</evidence>
<proteinExistence type="inferred from homology"/>
<dbReference type="PRINTS" id="PR00979">
    <property type="entry name" value="TAFAZZIN"/>
</dbReference>
<keyword evidence="15" id="KW-1185">Reference proteome</keyword>
<evidence type="ECO:0000256" key="11">
    <source>
        <dbReference type="ARBA" id="ARBA00047906"/>
    </source>
</evidence>
<dbReference type="Proteomes" id="UP000799049">
    <property type="component" value="Unassembled WGS sequence"/>
</dbReference>
<gene>
    <name evidence="14" type="ORF">ANDGO_03474</name>
</gene>
<keyword evidence="7" id="KW-0496">Mitochondrion</keyword>
<dbReference type="EMBL" id="VRVR01000053">
    <property type="protein sequence ID" value="KAF0852197.1"/>
    <property type="molecule type" value="Genomic_DNA"/>
</dbReference>
<dbReference type="CDD" id="cd07989">
    <property type="entry name" value="LPLAT_AGPAT-like"/>
    <property type="match status" value="1"/>
</dbReference>
<keyword evidence="3" id="KW-0808">Transferase</keyword>
<dbReference type="Pfam" id="PF01553">
    <property type="entry name" value="Acyltransferase"/>
    <property type="match status" value="1"/>
</dbReference>
<keyword evidence="8" id="KW-0472">Membrane</keyword>
<sequence length="452" mass="51348">MRRVIFRKFPQFAAVPLCHLSLYGHSQQEGQQLRALEAEEAGGRGEREEREGGREVRSADRVAMDGNRAVRHLDPYEASFARTAVLVAFGATCKFVTNFLNKTHIRGIEHFTNAYAAQGPLLTVSNHTSAVDDPAVVLSLLNVSDLADSKRMRWTLCAHDRCFSSGVKALNEFFHAAKVIPVVRGKGLRQDGMEFAKHKLENGDWVHIFPEGTRSRDGSLGAIRSGVGMLVAESKVLPTVIPIYHAGMENLLGVGAVLPSVLEHVHVVVGEPIPLDDLFTNSAALQAQNPETKGVSSLFLNSKVDGEVLKEELYRKVADRIGETMWRLRQVTLKWRAEQLAEMERLPNYAETMADMGMFENPVWTATKFVDEKPDEKKFRLAKLIRNVSRKDLLAEAVNDEEKKWLVRHWTESDRLRKIWREKKERMRDRQLLWYQRLLSKWHSVMPMKKSS</sequence>
<keyword evidence="9" id="KW-0012">Acyltransferase</keyword>
<comment type="similarity">
    <text evidence="2 12">Belongs to the taffazin family.</text>
</comment>
<evidence type="ECO:0000313" key="15">
    <source>
        <dbReference type="Proteomes" id="UP000799049"/>
    </source>
</evidence>
<evidence type="ECO:0000256" key="4">
    <source>
        <dbReference type="ARBA" id="ARBA00022787"/>
    </source>
</evidence>
<dbReference type="GO" id="GO:0006644">
    <property type="term" value="P:phospholipid metabolic process"/>
    <property type="evidence" value="ECO:0007669"/>
    <property type="project" value="InterPro"/>
</dbReference>
<dbReference type="SMART" id="SM00563">
    <property type="entry name" value="PlsC"/>
    <property type="match status" value="1"/>
</dbReference>
<evidence type="ECO:0000256" key="8">
    <source>
        <dbReference type="ARBA" id="ARBA00023136"/>
    </source>
</evidence>
<evidence type="ECO:0000256" key="1">
    <source>
        <dbReference type="ARBA" id="ARBA00004137"/>
    </source>
</evidence>
<evidence type="ECO:0000313" key="14">
    <source>
        <dbReference type="EMBL" id="KAF0852197.1"/>
    </source>
</evidence>
<evidence type="ECO:0000256" key="7">
    <source>
        <dbReference type="ARBA" id="ARBA00023128"/>
    </source>
</evidence>
<keyword evidence="5" id="KW-0999">Mitochondrion inner membrane</keyword>
<dbReference type="InterPro" id="IPR002123">
    <property type="entry name" value="Plipid/glycerol_acylTrfase"/>
</dbReference>
<name>A0A8K0F4A0_ANDGO</name>